<feature type="compositionally biased region" description="Low complexity" evidence="1">
    <location>
        <begin position="228"/>
        <end position="263"/>
    </location>
</feature>
<keyword evidence="3" id="KW-1185">Reference proteome</keyword>
<evidence type="ECO:0000313" key="2">
    <source>
        <dbReference type="EMBL" id="KUI68914.1"/>
    </source>
</evidence>
<reference evidence="2" key="1">
    <citation type="submission" date="2014-12" db="EMBL/GenBank/DDBJ databases">
        <title>Genome Sequence of Valsa Canker Pathogens Uncovers a Specific Adaption of Colonization on Woody Bark.</title>
        <authorList>
            <person name="Yin Z."/>
            <person name="Liu H."/>
            <person name="Gao X."/>
            <person name="Li Z."/>
            <person name="Song N."/>
            <person name="Ke X."/>
            <person name="Dai Q."/>
            <person name="Wu Y."/>
            <person name="Sun Y."/>
            <person name="Xu J.-R."/>
            <person name="Kang Z.K."/>
            <person name="Wang L."/>
            <person name="Huang L."/>
        </authorList>
    </citation>
    <scope>NUCLEOTIDE SEQUENCE [LARGE SCALE GENOMIC DNA]</scope>
    <source>
        <strain evidence="2">03-8</strain>
    </source>
</reference>
<name>A0A194VXH0_CYTMA</name>
<proteinExistence type="predicted"/>
<sequence length="288" mass="31067">MITYLENANPAYISVSGWGGSWTATHGETRSASQYTFHIGVRFTNGSYYSCILVTTRQYGPVPVEGTVENWGSQMPSLGQVLRHYQSHYSVTPLHDSTPGPSDNGGDDGGAGGAGAGGSGGSGGWAKEVKPDAYEDEEYHACDGAGNELKTTVKSSSGTYRTSNPRDLVLVYQNSKGETYYRHKSSSGRTEVKPCRLEKDTKGYFFEDSRRKTHGVQFVSRQPDWMGSSSSRSKTSSAQASYGSSYSSSSGKASSYKTSSTSSKPKLMTDPKSGRKYYVGSDGKTHWA</sequence>
<accession>A0A194VXH0</accession>
<evidence type="ECO:0000313" key="3">
    <source>
        <dbReference type="Proteomes" id="UP000078559"/>
    </source>
</evidence>
<gene>
    <name evidence="2" type="ORF">VM1G_04585</name>
</gene>
<feature type="compositionally biased region" description="Gly residues" evidence="1">
    <location>
        <begin position="107"/>
        <end position="124"/>
    </location>
</feature>
<feature type="region of interest" description="Disordered" evidence="1">
    <location>
        <begin position="217"/>
        <end position="288"/>
    </location>
</feature>
<protein>
    <submittedName>
        <fullName evidence="2">Uncharacterized protein</fullName>
    </submittedName>
</protein>
<dbReference type="Proteomes" id="UP000078559">
    <property type="component" value="Chromosome 4"/>
</dbReference>
<evidence type="ECO:0000256" key="1">
    <source>
        <dbReference type="SAM" id="MobiDB-lite"/>
    </source>
</evidence>
<dbReference type="AlphaFoldDB" id="A0A194VXH0"/>
<dbReference type="OrthoDB" id="5154035at2759"/>
<feature type="region of interest" description="Disordered" evidence="1">
    <location>
        <begin position="91"/>
        <end position="128"/>
    </location>
</feature>
<dbReference type="EMBL" id="CM003101">
    <property type="protein sequence ID" value="KUI68914.1"/>
    <property type="molecule type" value="Genomic_DNA"/>
</dbReference>
<organism evidence="2 3">
    <name type="scientific">Cytospora mali</name>
    <name type="common">Apple Valsa canker fungus</name>
    <name type="synonym">Valsa mali</name>
    <dbReference type="NCBI Taxonomy" id="578113"/>
    <lineage>
        <taxon>Eukaryota</taxon>
        <taxon>Fungi</taxon>
        <taxon>Dikarya</taxon>
        <taxon>Ascomycota</taxon>
        <taxon>Pezizomycotina</taxon>
        <taxon>Sordariomycetes</taxon>
        <taxon>Sordariomycetidae</taxon>
        <taxon>Diaporthales</taxon>
        <taxon>Cytosporaceae</taxon>
        <taxon>Cytospora</taxon>
    </lineage>
</organism>